<feature type="transmembrane region" description="Helical" evidence="8">
    <location>
        <begin position="248"/>
        <end position="279"/>
    </location>
</feature>
<evidence type="ECO:0000256" key="8">
    <source>
        <dbReference type="SAM" id="Phobius"/>
    </source>
</evidence>
<feature type="transmembrane region" description="Helical" evidence="8">
    <location>
        <begin position="207"/>
        <end position="227"/>
    </location>
</feature>
<organism evidence="9 10">
    <name type="scientific">Alicyclobacillus cycloheptanicus</name>
    <dbReference type="NCBI Taxonomy" id="1457"/>
    <lineage>
        <taxon>Bacteria</taxon>
        <taxon>Bacillati</taxon>
        <taxon>Bacillota</taxon>
        <taxon>Bacilli</taxon>
        <taxon>Bacillales</taxon>
        <taxon>Alicyclobacillaceae</taxon>
        <taxon>Alicyclobacillus</taxon>
    </lineage>
</organism>
<sequence>MHAYSDAVVRSQGKRRHRAFAATWVIAGGLAALTLSVALSISVGADHVPLPAVWNAVFHFNAKQTSDQVIHTIRLPRAAAALLVGAAFAVAGSLMQGMTRNPLADPGLLGINSGSEFVLAVCMASDPHMPFFGLLMLSFCGAGLGAALVYGMGSLSKGGLTPVRLTLSGAAVSALLVALSQGIALYFGLSQDLSYWLAGGLSNTTWLQVHLMFPWVAAGLIAALLLSKPLTVLSLGEDVAGSLGQRPGLIQAAAAATVLVLAGSAVSVAGPIGFVGLVIPHLARFAVGVDYRLVIPCSAVLGGLLLVLSDLGARMIHPPYETPIGAVIALVGVPFFLYLTRRSRRGL</sequence>
<evidence type="ECO:0000313" key="10">
    <source>
        <dbReference type="Proteomes" id="UP001232973"/>
    </source>
</evidence>
<dbReference type="EMBL" id="JAUSTP010000002">
    <property type="protein sequence ID" value="MDQ0188752.1"/>
    <property type="molecule type" value="Genomic_DNA"/>
</dbReference>
<keyword evidence="7 8" id="KW-0472">Membrane</keyword>
<evidence type="ECO:0000313" key="9">
    <source>
        <dbReference type="EMBL" id="MDQ0188752.1"/>
    </source>
</evidence>
<keyword evidence="10" id="KW-1185">Reference proteome</keyword>
<comment type="subcellular location">
    <subcellularLocation>
        <location evidence="1">Cell membrane</location>
        <topology evidence="1">Multi-pass membrane protein</topology>
    </subcellularLocation>
</comment>
<dbReference type="SUPFAM" id="SSF81345">
    <property type="entry name" value="ABC transporter involved in vitamin B12 uptake, BtuC"/>
    <property type="match status" value="1"/>
</dbReference>
<dbReference type="PANTHER" id="PTHR30472">
    <property type="entry name" value="FERRIC ENTEROBACTIN TRANSPORT SYSTEM PERMEASE PROTEIN"/>
    <property type="match status" value="1"/>
</dbReference>
<evidence type="ECO:0000256" key="5">
    <source>
        <dbReference type="ARBA" id="ARBA00022692"/>
    </source>
</evidence>
<feature type="transmembrane region" description="Helical" evidence="8">
    <location>
        <begin position="78"/>
        <end position="95"/>
    </location>
</feature>
<dbReference type="RefSeq" id="WP_274455268.1">
    <property type="nucleotide sequence ID" value="NZ_CP067097.1"/>
</dbReference>
<dbReference type="Pfam" id="PF01032">
    <property type="entry name" value="FecCD"/>
    <property type="match status" value="1"/>
</dbReference>
<evidence type="ECO:0000256" key="6">
    <source>
        <dbReference type="ARBA" id="ARBA00022989"/>
    </source>
</evidence>
<dbReference type="InterPro" id="IPR000522">
    <property type="entry name" value="ABC_transptr_permease_BtuC"/>
</dbReference>
<keyword evidence="4" id="KW-1003">Cell membrane</keyword>
<feature type="transmembrane region" description="Helical" evidence="8">
    <location>
        <begin position="131"/>
        <end position="153"/>
    </location>
</feature>
<keyword evidence="5 8" id="KW-0812">Transmembrane</keyword>
<dbReference type="Proteomes" id="UP001232973">
    <property type="component" value="Unassembled WGS sequence"/>
</dbReference>
<gene>
    <name evidence="9" type="ORF">J2S03_000564</name>
</gene>
<feature type="transmembrane region" description="Helical" evidence="8">
    <location>
        <begin position="320"/>
        <end position="339"/>
    </location>
</feature>
<keyword evidence="6 8" id="KW-1133">Transmembrane helix</keyword>
<comment type="caution">
    <text evidence="9">The sequence shown here is derived from an EMBL/GenBank/DDBJ whole genome shotgun (WGS) entry which is preliminary data.</text>
</comment>
<feature type="transmembrane region" description="Helical" evidence="8">
    <location>
        <begin position="291"/>
        <end position="308"/>
    </location>
</feature>
<dbReference type="Gene3D" id="1.10.3470.10">
    <property type="entry name" value="ABC transporter involved in vitamin B12 uptake, BtuC"/>
    <property type="match status" value="1"/>
</dbReference>
<reference evidence="9 10" key="1">
    <citation type="submission" date="2023-07" db="EMBL/GenBank/DDBJ databases">
        <title>Genomic Encyclopedia of Type Strains, Phase IV (KMG-IV): sequencing the most valuable type-strain genomes for metagenomic binning, comparative biology and taxonomic classification.</title>
        <authorList>
            <person name="Goeker M."/>
        </authorList>
    </citation>
    <scope>NUCLEOTIDE SEQUENCE [LARGE SCALE GENOMIC DNA]</scope>
    <source>
        <strain evidence="9 10">DSM 4006</strain>
    </source>
</reference>
<evidence type="ECO:0000256" key="3">
    <source>
        <dbReference type="ARBA" id="ARBA00022448"/>
    </source>
</evidence>
<evidence type="ECO:0000256" key="4">
    <source>
        <dbReference type="ARBA" id="ARBA00022475"/>
    </source>
</evidence>
<comment type="similarity">
    <text evidence="2">Belongs to the binding-protein-dependent transport system permease family. FecCD subfamily.</text>
</comment>
<feature type="transmembrane region" description="Helical" evidence="8">
    <location>
        <begin position="165"/>
        <end position="187"/>
    </location>
</feature>
<protein>
    <submittedName>
        <fullName evidence="9">Iron complex transport system permease protein</fullName>
    </submittedName>
</protein>
<dbReference type="CDD" id="cd06550">
    <property type="entry name" value="TM_ABC_iron-siderophores_like"/>
    <property type="match status" value="1"/>
</dbReference>
<evidence type="ECO:0000256" key="7">
    <source>
        <dbReference type="ARBA" id="ARBA00023136"/>
    </source>
</evidence>
<feature type="transmembrane region" description="Helical" evidence="8">
    <location>
        <begin position="21"/>
        <end position="45"/>
    </location>
</feature>
<name>A0ABT9XEP1_9BACL</name>
<keyword evidence="3" id="KW-0813">Transport</keyword>
<evidence type="ECO:0000256" key="1">
    <source>
        <dbReference type="ARBA" id="ARBA00004651"/>
    </source>
</evidence>
<dbReference type="InterPro" id="IPR037294">
    <property type="entry name" value="ABC_BtuC-like"/>
</dbReference>
<proteinExistence type="inferred from homology"/>
<dbReference type="PANTHER" id="PTHR30472:SF58">
    <property type="entry name" value="IRON(3+)-HYDROXAMATE IMPORT SYSTEM PERMEASE PROTEIN FHUB"/>
    <property type="match status" value="1"/>
</dbReference>
<accession>A0ABT9XEP1</accession>
<evidence type="ECO:0000256" key="2">
    <source>
        <dbReference type="ARBA" id="ARBA00007935"/>
    </source>
</evidence>